<name>A0A0G8UH31_XANPE</name>
<sequence>MSWAGQFQYAIGKTRRAVPSDSTPQFDPARPTLLCLSHLRWSFVYQRPQHLMSRFARDANVLFWEEPIACDAAEPWLEVRGQEHGVHVLVPRLPVGCGGEEAVQVQRRLLDGYLAELGVRDLLLWYYTPMSQSFSAHLRARMVIYDCMDELSAFRGAPPELVQRERALLQRADVVFTGGYSIWEAKRALHANAHAFPSSVDVAHFAAARTPQQEPDDQAGIAHPRLGFYGVIDERFDVELLRAIATQRPHWQLVMIGPVVKIDPAELPQATNIHYLGGKTYDELPGYLSGWEVALMPFAMNASTRFISPTKTPEYLAGGCPVVSTPIHDVVRTYGDTGVVRIAATADAFVAACEAALQDSADRAQLLDRADAVLGDMSWDHTYDLMKETLSWTQ</sequence>
<dbReference type="RefSeq" id="WP_008577698.1">
    <property type="nucleotide sequence ID" value="NZ_CP018475.1"/>
</dbReference>
<dbReference type="GO" id="GO:0016740">
    <property type="term" value="F:transferase activity"/>
    <property type="evidence" value="ECO:0007669"/>
    <property type="project" value="UniProtKB-KW"/>
</dbReference>
<comment type="caution">
    <text evidence="2">The sequence shown here is derived from an EMBL/GenBank/DDBJ whole genome shotgun (WGS) entry which is preliminary data.</text>
</comment>
<proteinExistence type="predicted"/>
<evidence type="ECO:0000313" key="5">
    <source>
        <dbReference type="Proteomes" id="UP000289372"/>
    </source>
</evidence>
<dbReference type="PANTHER" id="PTHR12526">
    <property type="entry name" value="GLYCOSYLTRANSFERASE"/>
    <property type="match status" value="1"/>
</dbReference>
<accession>A0A0G8UH31</accession>
<evidence type="ECO:0000313" key="4">
    <source>
        <dbReference type="Proteomes" id="UP000035369"/>
    </source>
</evidence>
<evidence type="ECO:0000313" key="6">
    <source>
        <dbReference type="Proteomes" id="UP000471082"/>
    </source>
</evidence>
<reference evidence="1 4" key="1">
    <citation type="submission" date="2015-02" db="EMBL/GenBank/DDBJ databases">
        <title>Whole genome sequencing of multiple isolates of three species of pepper and tomato-infecting xanthomonads reveals genetic diversity in field strains and pinpoints effectors responsible for host specificity.</title>
        <authorList>
            <person name="Schwartz A."/>
            <person name="Dahlbeck D."/>
            <person name="Staskawicz B."/>
            <person name="Bart R."/>
            <person name="Potnis N."/>
            <person name="Minsavage G."/>
            <person name="Timilsina S."/>
            <person name="Goss E."/>
            <person name="Jones J."/>
            <person name="Vallad G."/>
            <person name="Barak J."/>
            <person name="Miller S."/>
            <person name="Ritchie D."/>
            <person name="Martins J.Jr."/>
            <person name="Patane J.S."/>
            <person name="Setubal J.C."/>
        </authorList>
    </citation>
    <scope>NUCLEOTIDE SEQUENCE [LARGE SCALE GENOMIC DNA]</scope>
    <source>
        <strain evidence="1 4">Xp3-15</strain>
    </source>
</reference>
<keyword evidence="2" id="KW-0808">Transferase</keyword>
<dbReference type="Pfam" id="PF13692">
    <property type="entry name" value="Glyco_trans_1_4"/>
    <property type="match status" value="1"/>
</dbReference>
<reference evidence="2 6" key="3">
    <citation type="submission" date="2019-11" db="EMBL/GenBank/DDBJ databases">
        <title>Genome-resolved metagenomics to study the prevalence of co-infection and intraspecific heterogeneity among plant pathogen metapopulations.</title>
        <authorList>
            <person name="Newberry E."/>
            <person name="Bhandari R."/>
            <person name="Kemble J."/>
            <person name="Sikora E."/>
            <person name="Potnis N."/>
        </authorList>
    </citation>
    <scope>NUCLEOTIDE SEQUENCE [LARGE SCALE GENOMIC DNA]</scope>
    <source>
        <strain evidence="2">Xp_Tom_Tuscaloosa_18b</strain>
    </source>
</reference>
<dbReference type="GeneID" id="61776247"/>
<organism evidence="2 6">
    <name type="scientific">Xanthomonas perforans</name>
    <dbReference type="NCBI Taxonomy" id="442694"/>
    <lineage>
        <taxon>Bacteria</taxon>
        <taxon>Pseudomonadati</taxon>
        <taxon>Pseudomonadota</taxon>
        <taxon>Gammaproteobacteria</taxon>
        <taxon>Lysobacterales</taxon>
        <taxon>Lysobacteraceae</taxon>
        <taxon>Xanthomonas</taxon>
    </lineage>
</organism>
<dbReference type="EMBL" id="JAAGYU010000005">
    <property type="protein sequence ID" value="NEL75089.1"/>
    <property type="molecule type" value="Genomic_DNA"/>
</dbReference>
<dbReference type="Gene3D" id="3.40.50.2000">
    <property type="entry name" value="Glycogen Phosphorylase B"/>
    <property type="match status" value="1"/>
</dbReference>
<gene>
    <name evidence="3" type="ORF">DB769_21435</name>
    <name evidence="2" type="ORF">G3W61_02270</name>
    <name evidence="1" type="ORF">XP315_15095</name>
</gene>
<dbReference type="SUPFAM" id="SSF53756">
    <property type="entry name" value="UDP-Glycosyltransferase/glycogen phosphorylase"/>
    <property type="match status" value="1"/>
</dbReference>
<dbReference type="AlphaFoldDB" id="A0A0G8UH31"/>
<reference evidence="3 5" key="2">
    <citation type="submission" date="2018-02" db="EMBL/GenBank/DDBJ databases">
        <title>Characterization of Xanthomonas diversity in transplant houses and field plants.</title>
        <authorList>
            <person name="Abrahamian P."/>
            <person name="Timilsina S."/>
            <person name="Minsavage G.V."/>
            <person name="Goss E.M."/>
            <person name="Jones J.B."/>
            <person name="Vallad G.E."/>
        </authorList>
    </citation>
    <scope>NUCLEOTIDE SEQUENCE [LARGE SCALE GENOMIC DNA]</scope>
    <source>
        <strain evidence="3 5">GEV2132</strain>
    </source>
</reference>
<dbReference type="Proteomes" id="UP000471082">
    <property type="component" value="Unassembled WGS sequence"/>
</dbReference>
<evidence type="ECO:0000313" key="3">
    <source>
        <dbReference type="EMBL" id="RXD49230.1"/>
    </source>
</evidence>
<dbReference type="EMBL" id="JZUY01000043">
    <property type="protein sequence ID" value="KLC04350.1"/>
    <property type="molecule type" value="Genomic_DNA"/>
</dbReference>
<dbReference type="KEGG" id="xpe:BJD13_20455"/>
<evidence type="ECO:0000313" key="1">
    <source>
        <dbReference type="EMBL" id="KLC04350.1"/>
    </source>
</evidence>
<dbReference type="Proteomes" id="UP000289372">
    <property type="component" value="Unassembled WGS sequence"/>
</dbReference>
<evidence type="ECO:0000313" key="2">
    <source>
        <dbReference type="EMBL" id="NEL75089.1"/>
    </source>
</evidence>
<dbReference type="Proteomes" id="UP000035369">
    <property type="component" value="Unassembled WGS sequence"/>
</dbReference>
<dbReference type="CDD" id="cd04950">
    <property type="entry name" value="GT4_TuaH-like"/>
    <property type="match status" value="1"/>
</dbReference>
<dbReference type="PANTHER" id="PTHR12526:SF630">
    <property type="entry name" value="GLYCOSYLTRANSFERASE"/>
    <property type="match status" value="1"/>
</dbReference>
<keyword evidence="4" id="KW-1185">Reference proteome</keyword>
<dbReference type="EMBL" id="PUUL01000148">
    <property type="protein sequence ID" value="RXD49230.1"/>
    <property type="molecule type" value="Genomic_DNA"/>
</dbReference>
<protein>
    <submittedName>
        <fullName evidence="1">Glycosyl transferase</fullName>
    </submittedName>
    <submittedName>
        <fullName evidence="2">Glycosyltransferase family 1 protein</fullName>
    </submittedName>
</protein>